<comment type="caution">
    <text evidence="6">The sequence shown here is derived from an EMBL/GenBank/DDBJ whole genome shotgun (WGS) entry which is preliminary data.</text>
</comment>
<dbReference type="GO" id="GO:0015833">
    <property type="term" value="P:peptide transport"/>
    <property type="evidence" value="ECO:0007669"/>
    <property type="project" value="TreeGrafter"/>
</dbReference>
<dbReference type="RefSeq" id="WP_204030485.1">
    <property type="nucleotide sequence ID" value="NZ_BOOW01000036.1"/>
</dbReference>
<gene>
    <name evidence="6" type="ORF">Ssi02_56470</name>
</gene>
<dbReference type="GO" id="GO:0043190">
    <property type="term" value="C:ATP-binding cassette (ABC) transporter complex"/>
    <property type="evidence" value="ECO:0007669"/>
    <property type="project" value="InterPro"/>
</dbReference>
<dbReference type="GO" id="GO:1904680">
    <property type="term" value="F:peptide transmembrane transporter activity"/>
    <property type="evidence" value="ECO:0007669"/>
    <property type="project" value="TreeGrafter"/>
</dbReference>
<keyword evidence="2" id="KW-0813">Transport</keyword>
<dbReference type="PROSITE" id="PS51257">
    <property type="entry name" value="PROKAR_LIPOPROTEIN"/>
    <property type="match status" value="1"/>
</dbReference>
<dbReference type="CDD" id="cd00995">
    <property type="entry name" value="PBP2_NikA_DppA_OppA_like"/>
    <property type="match status" value="1"/>
</dbReference>
<evidence type="ECO:0000256" key="3">
    <source>
        <dbReference type="ARBA" id="ARBA00022729"/>
    </source>
</evidence>
<sequence length="537" mass="58769">MAVRSPAAKAACALIALGIAATACASGDRRPAAGPDAKPAAASNADIEKFVVGMSGAPSMLDIAHGFDGASTGIQSEILNTMLKVGSDGQLVPEIAESWSQPEPTTYVFKLRSDVKFWDGSAMTAEDAAYSLARHMDPKVASQAASYMTNIKEVKATGDHEVTVTLKKPNNSFGYIVCPIWQVVKKSFAEKHKRDLGSPTVLTMGTGPFKVEKFNPASGTVLVRNENYWGPKPKIKRLEYKTIPDSETIRIAVDSGELDATYAVDVHNARRWTSLRNANILFSRGNSSRYWSFDVNVEPFSDVHVRRAIAYATNREALAGERLKPAVSPVPEPMLKAVFGEEGFRQLVNEIPQYGFDLAKAKEELAKSKFPNGFEVTVPYSNAQSIWSKILQNTAQNLKQIGITLTAKQVPHEKWVAQLFAHKELDMLIMGASYASPDPGEWLPDVLGKATAVPNAFNLSNYSSPALEENLVKLAASEGEERKKIVKELVLEIADQLPYAPLFYDDNAIALNKKYVWDGEFNTWTFSDLSVFVKAVA</sequence>
<comment type="similarity">
    <text evidence="1">Belongs to the bacterial solute-binding protein 5 family.</text>
</comment>
<keyword evidence="3 4" id="KW-0732">Signal</keyword>
<name>A0A919V9K9_9ACTN</name>
<dbReference type="PANTHER" id="PTHR30290">
    <property type="entry name" value="PERIPLASMIC BINDING COMPONENT OF ABC TRANSPORTER"/>
    <property type="match status" value="1"/>
</dbReference>
<dbReference type="InterPro" id="IPR030678">
    <property type="entry name" value="Peptide/Ni-bd"/>
</dbReference>
<evidence type="ECO:0000256" key="4">
    <source>
        <dbReference type="SAM" id="SignalP"/>
    </source>
</evidence>
<dbReference type="SUPFAM" id="SSF53850">
    <property type="entry name" value="Periplasmic binding protein-like II"/>
    <property type="match status" value="1"/>
</dbReference>
<dbReference type="Pfam" id="PF00496">
    <property type="entry name" value="SBP_bac_5"/>
    <property type="match status" value="1"/>
</dbReference>
<accession>A0A919V9K9</accession>
<feature type="chain" id="PRO_5037595214" evidence="4">
    <location>
        <begin position="26"/>
        <end position="537"/>
    </location>
</feature>
<organism evidence="6 7">
    <name type="scientific">Sinosporangium siamense</name>
    <dbReference type="NCBI Taxonomy" id="1367973"/>
    <lineage>
        <taxon>Bacteria</taxon>
        <taxon>Bacillati</taxon>
        <taxon>Actinomycetota</taxon>
        <taxon>Actinomycetes</taxon>
        <taxon>Streptosporangiales</taxon>
        <taxon>Streptosporangiaceae</taxon>
        <taxon>Sinosporangium</taxon>
    </lineage>
</organism>
<protein>
    <submittedName>
        <fullName evidence="6">ABC transporter substrate-binding protein</fullName>
    </submittedName>
</protein>
<proteinExistence type="inferred from homology"/>
<evidence type="ECO:0000259" key="5">
    <source>
        <dbReference type="Pfam" id="PF00496"/>
    </source>
</evidence>
<dbReference type="InterPro" id="IPR039424">
    <property type="entry name" value="SBP_5"/>
</dbReference>
<evidence type="ECO:0000313" key="6">
    <source>
        <dbReference type="EMBL" id="GII95416.1"/>
    </source>
</evidence>
<evidence type="ECO:0000313" key="7">
    <source>
        <dbReference type="Proteomes" id="UP000606172"/>
    </source>
</evidence>
<dbReference type="PIRSF" id="PIRSF002741">
    <property type="entry name" value="MppA"/>
    <property type="match status" value="1"/>
</dbReference>
<evidence type="ECO:0000256" key="2">
    <source>
        <dbReference type="ARBA" id="ARBA00022448"/>
    </source>
</evidence>
<evidence type="ECO:0000256" key="1">
    <source>
        <dbReference type="ARBA" id="ARBA00005695"/>
    </source>
</evidence>
<dbReference type="AlphaFoldDB" id="A0A919V9K9"/>
<dbReference type="Proteomes" id="UP000606172">
    <property type="component" value="Unassembled WGS sequence"/>
</dbReference>
<feature type="signal peptide" evidence="4">
    <location>
        <begin position="1"/>
        <end position="25"/>
    </location>
</feature>
<keyword evidence="7" id="KW-1185">Reference proteome</keyword>
<dbReference type="EMBL" id="BOOW01000036">
    <property type="protein sequence ID" value="GII95416.1"/>
    <property type="molecule type" value="Genomic_DNA"/>
</dbReference>
<dbReference type="InterPro" id="IPR000914">
    <property type="entry name" value="SBP_5_dom"/>
</dbReference>
<reference evidence="6" key="1">
    <citation type="submission" date="2021-01" db="EMBL/GenBank/DDBJ databases">
        <title>Whole genome shotgun sequence of Sinosporangium siamense NBRC 109515.</title>
        <authorList>
            <person name="Komaki H."/>
            <person name="Tamura T."/>
        </authorList>
    </citation>
    <scope>NUCLEOTIDE SEQUENCE</scope>
    <source>
        <strain evidence="6">NBRC 109515</strain>
    </source>
</reference>
<dbReference type="PANTHER" id="PTHR30290:SF9">
    <property type="entry name" value="OLIGOPEPTIDE-BINDING PROTEIN APPA"/>
    <property type="match status" value="1"/>
</dbReference>
<dbReference type="Gene3D" id="3.10.105.10">
    <property type="entry name" value="Dipeptide-binding Protein, Domain 3"/>
    <property type="match status" value="1"/>
</dbReference>
<feature type="domain" description="Solute-binding protein family 5" evidence="5">
    <location>
        <begin position="91"/>
        <end position="446"/>
    </location>
</feature>
<dbReference type="GO" id="GO:0042597">
    <property type="term" value="C:periplasmic space"/>
    <property type="evidence" value="ECO:0007669"/>
    <property type="project" value="UniProtKB-ARBA"/>
</dbReference>
<dbReference type="Gene3D" id="3.40.190.10">
    <property type="entry name" value="Periplasmic binding protein-like II"/>
    <property type="match status" value="1"/>
</dbReference>